<dbReference type="Pfam" id="PF13692">
    <property type="entry name" value="Glyco_trans_1_4"/>
    <property type="match status" value="2"/>
</dbReference>
<comment type="caution">
    <text evidence="3">The sequence shown here is derived from an EMBL/GenBank/DDBJ whole genome shotgun (WGS) entry which is preliminary data.</text>
</comment>
<dbReference type="GeneID" id="99687187"/>
<dbReference type="InterPro" id="IPR050194">
    <property type="entry name" value="Glycosyltransferase_grp1"/>
</dbReference>
<dbReference type="EMBL" id="SLXD01000001">
    <property type="protein sequence ID" value="TCP05588.1"/>
    <property type="molecule type" value="Genomic_DNA"/>
</dbReference>
<accession>A0A4V2SHL8</accession>
<dbReference type="SUPFAM" id="SSF53756">
    <property type="entry name" value="UDP-Glycosyltransferase/glycogen phosphorylase"/>
    <property type="match status" value="2"/>
</dbReference>
<dbReference type="Pfam" id="PF13579">
    <property type="entry name" value="Glyco_trans_4_4"/>
    <property type="match status" value="1"/>
</dbReference>
<gene>
    <name evidence="3" type="ORF">EV684_101460</name>
</gene>
<dbReference type="AlphaFoldDB" id="A0A4V2SHL8"/>
<dbReference type="Proteomes" id="UP000295106">
    <property type="component" value="Unassembled WGS sequence"/>
</dbReference>
<dbReference type="CDD" id="cd03801">
    <property type="entry name" value="GT4_PimA-like"/>
    <property type="match status" value="2"/>
</dbReference>
<dbReference type="InterPro" id="IPR028098">
    <property type="entry name" value="Glyco_trans_4-like_N"/>
</dbReference>
<keyword evidence="3" id="KW-0808">Transferase</keyword>
<reference evidence="3 4" key="1">
    <citation type="submission" date="2019-03" db="EMBL/GenBank/DDBJ databases">
        <title>Genomic Encyclopedia of Type Strains, Phase IV (KMG-IV): sequencing the most valuable type-strain genomes for metagenomic binning, comparative biology and taxonomic classification.</title>
        <authorList>
            <person name="Goeker M."/>
        </authorList>
    </citation>
    <scope>NUCLEOTIDE SEQUENCE [LARGE SCALE GENOMIC DNA]</scope>
    <source>
        <strain evidence="3 4">DSM 1709</strain>
    </source>
</reference>
<evidence type="ECO:0000313" key="4">
    <source>
        <dbReference type="Proteomes" id="UP000295106"/>
    </source>
</evidence>
<name>A0A4V2SHL8_RUBGE</name>
<dbReference type="PANTHER" id="PTHR45947">
    <property type="entry name" value="SULFOQUINOVOSYL TRANSFERASE SQD2"/>
    <property type="match status" value="1"/>
</dbReference>
<dbReference type="Gene3D" id="3.40.50.2000">
    <property type="entry name" value="Glycogen Phosphorylase B"/>
    <property type="match status" value="4"/>
</dbReference>
<organism evidence="3 4">
    <name type="scientific">Rubrivivax gelatinosus</name>
    <name type="common">Rhodocyclus gelatinosus</name>
    <name type="synonym">Rhodopseudomonas gelatinosa</name>
    <dbReference type="NCBI Taxonomy" id="28068"/>
    <lineage>
        <taxon>Bacteria</taxon>
        <taxon>Pseudomonadati</taxon>
        <taxon>Pseudomonadota</taxon>
        <taxon>Betaproteobacteria</taxon>
        <taxon>Burkholderiales</taxon>
        <taxon>Sphaerotilaceae</taxon>
        <taxon>Rubrivivax</taxon>
    </lineage>
</organism>
<evidence type="ECO:0000259" key="1">
    <source>
        <dbReference type="Pfam" id="PF13439"/>
    </source>
</evidence>
<dbReference type="GO" id="GO:0016757">
    <property type="term" value="F:glycosyltransferase activity"/>
    <property type="evidence" value="ECO:0007669"/>
    <property type="project" value="TreeGrafter"/>
</dbReference>
<dbReference type="PANTHER" id="PTHR45947:SF3">
    <property type="entry name" value="SULFOQUINOVOSYL TRANSFERASE SQD2"/>
    <property type="match status" value="1"/>
</dbReference>
<feature type="domain" description="Glycosyltransferase subfamily 4-like N-terminal" evidence="2">
    <location>
        <begin position="401"/>
        <end position="578"/>
    </location>
</feature>
<proteinExistence type="predicted"/>
<evidence type="ECO:0000313" key="3">
    <source>
        <dbReference type="EMBL" id="TCP05588.1"/>
    </source>
</evidence>
<feature type="domain" description="Glycosyltransferase subfamily 4-like N-terminal" evidence="1">
    <location>
        <begin position="21"/>
        <end position="184"/>
    </location>
</feature>
<protein>
    <submittedName>
        <fullName evidence="3">Glycosyltransferase involved in cell wall biosynthesis</fullName>
    </submittedName>
</protein>
<sequence length="797" mass="87689">MTAPRPARVLMYTAYFAPEYSGAAIQALTLARVLRARGHHVEFVTNRWAGLDERAEVDGFVVHRIEPGRMRKHREFRLWFNLARHVWRRRRDFDVLHSHGAYFTNAFIGPLARLLGLKSLIKASLANDDLQGLSHSVVGRLHRAMLGRIDAHVAISRDLVDEFRAGGLPAHRVHHVPNGVDTTRFQPVGAAQRQELRAELGLPADRPLALYAGVLDERKNILWLAERWCAEHAFGSGALLVAVGPRSRDDGDGALRGRLAALAAAHPGRFALHDFCADLSRYYGAADLLLLPSVKEGLPNVVLEAMACGLPCVAAAASGTRELVVEGVTGRTYAPGDTRALGAAVREVLGPDGARMGAAARALAERRYAIERVADRYQALYAALLAPPRRVLYVENGIGYGGAIICLRHLVRNLDRTRWEPMVVTGLGDAKYQDIAHESRWKHIPDRRLDTVSAKRRLAAARWPDTLPGLRWLANQVLARADDVGNFLPSFVQTLWTVLRFRPVLIHVNNEPLCNRAAVLAGRLAGVPVVAHVRGDQQGSPLMHSLFRMPDHFIAVSRWVSESIGRLGVPERKRCYVYDGIELDKLDLAADGGAFRRRHGIAPEAFAVGLVGMLIPWKGQRLFLDAVERIAERMPDAVFVIVGAAPEECRYFEAELHERAARPPLAGRVVFTGHVSGMAEVYNGLDIVLSASTSPEPLGTMIIESMTMARPLLAPAHGGAVEMVEHGRTGLLFEPNDAGDLAACMLKLYEDRELGRRLGSAAREEALRRFAVDEHVRQVEAVYARLIGPAPRAGTPR</sequence>
<dbReference type="RefSeq" id="WP_200222273.1">
    <property type="nucleotide sequence ID" value="NZ_CP181386.1"/>
</dbReference>
<evidence type="ECO:0000259" key="2">
    <source>
        <dbReference type="Pfam" id="PF13579"/>
    </source>
</evidence>
<dbReference type="Pfam" id="PF13439">
    <property type="entry name" value="Glyco_transf_4"/>
    <property type="match status" value="1"/>
</dbReference>